<dbReference type="EMBL" id="VBUU01000005">
    <property type="protein sequence ID" value="TLG14407.1"/>
    <property type="molecule type" value="Genomic_DNA"/>
</dbReference>
<evidence type="ECO:0000313" key="1">
    <source>
        <dbReference type="EMBL" id="TLG14407.1"/>
    </source>
</evidence>
<evidence type="ECO:0000313" key="2">
    <source>
        <dbReference type="Proteomes" id="UP000308349"/>
    </source>
</evidence>
<dbReference type="RefSeq" id="WP_138455710.1">
    <property type="nucleotide sequence ID" value="NZ_VBUU01000005.1"/>
</dbReference>
<comment type="caution">
    <text evidence="1">The sequence shown here is derived from an EMBL/GenBank/DDBJ whole genome shotgun (WGS) entry which is preliminary data.</text>
</comment>
<name>A0A5R8PH14_9NOCA</name>
<gene>
    <name evidence="1" type="ORF">FEK35_08415</name>
</gene>
<protein>
    <submittedName>
        <fullName evidence="1">Uncharacterized protein</fullName>
    </submittedName>
</protein>
<proteinExistence type="predicted"/>
<dbReference type="Proteomes" id="UP000308349">
    <property type="component" value="Unassembled WGS sequence"/>
</dbReference>
<accession>A0A5R8PH14</accession>
<sequence length="186" mass="20601">MDLAGALEELKFTIGPGFRKGSDMRVAFTEFLAEQIRASSLLGLRRGASLVDVARAVGGNAFVDDPDRRGISMRRDYGLVEFGFDSDPIHGWVCFSAILQLHRLRWETAIPNSIRERVMAVPAVVPLGDLRKALMSQGGSLVKRDDQRFSDFDYYSVAGSGSRISVLTENDDEMLVANSVWSISLW</sequence>
<dbReference type="AlphaFoldDB" id="A0A5R8PH14"/>
<organism evidence="1 2">
    <name type="scientific">Nocardia cyriacigeorgica</name>
    <dbReference type="NCBI Taxonomy" id="135487"/>
    <lineage>
        <taxon>Bacteria</taxon>
        <taxon>Bacillati</taxon>
        <taxon>Actinomycetota</taxon>
        <taxon>Actinomycetes</taxon>
        <taxon>Mycobacteriales</taxon>
        <taxon>Nocardiaceae</taxon>
        <taxon>Nocardia</taxon>
    </lineage>
</organism>
<dbReference type="OrthoDB" id="4551551at2"/>
<reference evidence="1 2" key="1">
    <citation type="submission" date="2019-05" db="EMBL/GenBank/DDBJ databases">
        <title>Genomes sequences of two Nocardia cyriacigeorgica environmental isolates, type strains Nocardia asteroides ATCC 19247 and Nocardia cyriacigeorgica DSM 44484.</title>
        <authorList>
            <person name="Vautrin F."/>
            <person name="Bergeron E."/>
            <person name="Dubost A."/>
            <person name="Abrouk D."/>
            <person name="Rodriguez Nava V."/>
            <person name="Pujic P."/>
        </authorList>
    </citation>
    <scope>NUCLEOTIDE SEQUENCE [LARGE SCALE GENOMIC DNA]</scope>
    <source>
        <strain evidence="1 2">EML 1456</strain>
    </source>
</reference>